<reference evidence="4 5" key="1">
    <citation type="journal article" date="2011" name="Genome Biol. Evol.">
        <title>Comparative whole genome sequence analysis of the carcinogenic bacterial model pathogen Helicobacter felis.</title>
        <authorList>
            <person name="Arnold I.C."/>
            <person name="Zigova Z."/>
            <person name="Holden M."/>
            <person name="Lawley T.D."/>
            <person name="Rad R."/>
            <person name="Dougan G."/>
            <person name="Falkow S."/>
            <person name="Bentley S.D."/>
            <person name="Muller A."/>
        </authorList>
    </citation>
    <scope>NUCLEOTIDE SEQUENCE [LARGE SCALE GENOMIC DNA]</scope>
    <source>
        <strain evidence="5">ATCC 49179 / CCUG 28539 / NCTC 12436 / CS1</strain>
    </source>
</reference>
<dbReference type="Gene3D" id="1.10.530.10">
    <property type="match status" value="1"/>
</dbReference>
<dbReference type="SMART" id="SM00257">
    <property type="entry name" value="LysM"/>
    <property type="match status" value="1"/>
</dbReference>
<dbReference type="InterPro" id="IPR036779">
    <property type="entry name" value="LysM_dom_sf"/>
</dbReference>
<dbReference type="PANTHER" id="PTHR37423">
    <property type="entry name" value="SOLUBLE LYTIC MUREIN TRANSGLYCOSYLASE-RELATED"/>
    <property type="match status" value="1"/>
</dbReference>
<protein>
    <submittedName>
        <fullName evidence="4">Secreted transglycosylase</fullName>
        <ecNumber evidence="4">3.2.1.-</ecNumber>
    </submittedName>
</protein>
<sequence length="360" mass="41469">MRRMFAIATLLAWQGFAHAQPINTALNLKPLNGFGVDARFLASVDNSQTLQNVQEAWDHFVKHYDSNGVFIPTIKSMLIQADIPVEFLFLAMAESNFSTKAYSVKKAVGIWQLMPETARMLGLEVSTFVDERRDPIKSTQAAIKYLRILYKQTKQWYLVAMAYNYGPRRVLEAIQQAGSDDINVLLDDEKKFIPRETRGYIRSILSFAIAFNNLDTLRHKEYLLNRGARTSLVALKMHGGTLLSHIAQSARLSLAEFKSYNEQFHYNFLPPNKAYMIYIPYEKLAYFKQHYVPSYPLSALVTHRVRPRETLSSIARKFHTSVALIKNTNHLKSARLSRNQHLVIPILRKDHKDFKRVAFK</sequence>
<dbReference type="PANTHER" id="PTHR37423:SF2">
    <property type="entry name" value="MEMBRANE-BOUND LYTIC MUREIN TRANSGLYCOSYLASE C"/>
    <property type="match status" value="1"/>
</dbReference>
<name>E7ABH9_HELFC</name>
<evidence type="ECO:0000256" key="2">
    <source>
        <dbReference type="SAM" id="SignalP"/>
    </source>
</evidence>
<keyword evidence="2" id="KW-0732">Signal</keyword>
<accession>E7ABH9</accession>
<feature type="signal peptide" evidence="2">
    <location>
        <begin position="1"/>
        <end position="19"/>
    </location>
</feature>
<dbReference type="STRING" id="936155.HFELIS_07740"/>
<evidence type="ECO:0000313" key="5">
    <source>
        <dbReference type="Proteomes" id="UP000007934"/>
    </source>
</evidence>
<dbReference type="SUPFAM" id="SSF53955">
    <property type="entry name" value="Lysozyme-like"/>
    <property type="match status" value="1"/>
</dbReference>
<feature type="chain" id="PRO_5003215457" evidence="2">
    <location>
        <begin position="20"/>
        <end position="360"/>
    </location>
</feature>
<dbReference type="PROSITE" id="PS51782">
    <property type="entry name" value="LYSM"/>
    <property type="match status" value="1"/>
</dbReference>
<dbReference type="GO" id="GO:0016798">
    <property type="term" value="F:hydrolase activity, acting on glycosyl bonds"/>
    <property type="evidence" value="ECO:0007669"/>
    <property type="project" value="UniProtKB-KW"/>
</dbReference>
<keyword evidence="4" id="KW-0378">Hydrolase</keyword>
<dbReference type="Pfam" id="PF01476">
    <property type="entry name" value="LysM"/>
    <property type="match status" value="1"/>
</dbReference>
<dbReference type="Proteomes" id="UP000007934">
    <property type="component" value="Chromosome"/>
</dbReference>
<dbReference type="RefSeq" id="WP_013469224.1">
    <property type="nucleotide sequence ID" value="NC_014810.2"/>
</dbReference>
<dbReference type="EC" id="3.2.1.-" evidence="4"/>
<keyword evidence="5" id="KW-1185">Reference proteome</keyword>
<comment type="similarity">
    <text evidence="1">Belongs to the transglycosylase Slt family.</text>
</comment>
<dbReference type="KEGG" id="hfe:HFELIS_07740"/>
<dbReference type="eggNOG" id="COG0741">
    <property type="taxonomic scope" value="Bacteria"/>
</dbReference>
<evidence type="ECO:0000313" key="4">
    <source>
        <dbReference type="EMBL" id="CBY82858.1"/>
    </source>
</evidence>
<dbReference type="CDD" id="cd16894">
    <property type="entry name" value="MltD-like"/>
    <property type="match status" value="1"/>
</dbReference>
<gene>
    <name evidence="4" type="ordered locus">Hfelis_07740</name>
</gene>
<evidence type="ECO:0000259" key="3">
    <source>
        <dbReference type="PROSITE" id="PS51782"/>
    </source>
</evidence>
<dbReference type="Gene3D" id="3.10.350.10">
    <property type="entry name" value="LysM domain"/>
    <property type="match status" value="1"/>
</dbReference>
<feature type="domain" description="LysM" evidence="3">
    <location>
        <begin position="301"/>
        <end position="344"/>
    </location>
</feature>
<dbReference type="InterPro" id="IPR023346">
    <property type="entry name" value="Lysozyme-like_dom_sf"/>
</dbReference>
<dbReference type="InterPro" id="IPR018392">
    <property type="entry name" value="LysM"/>
</dbReference>
<keyword evidence="4" id="KW-0326">Glycosidase</keyword>
<dbReference type="GeneID" id="36134650"/>
<dbReference type="OrthoDB" id="9815002at2"/>
<dbReference type="HOGENOM" id="CLU_009520_1_0_7"/>
<dbReference type="InterPro" id="IPR008258">
    <property type="entry name" value="Transglycosylase_SLT_dom_1"/>
</dbReference>
<proteinExistence type="inferred from homology"/>
<dbReference type="AlphaFoldDB" id="E7ABH9"/>
<dbReference type="EMBL" id="FQ670179">
    <property type="protein sequence ID" value="CBY82858.1"/>
    <property type="molecule type" value="Genomic_DNA"/>
</dbReference>
<organism evidence="4 5">
    <name type="scientific">Helicobacter felis (strain ATCC 49179 / CCUG 28539 / NCTC 12436 / CS1)</name>
    <dbReference type="NCBI Taxonomy" id="936155"/>
    <lineage>
        <taxon>Bacteria</taxon>
        <taxon>Pseudomonadati</taxon>
        <taxon>Campylobacterota</taxon>
        <taxon>Epsilonproteobacteria</taxon>
        <taxon>Campylobacterales</taxon>
        <taxon>Helicobacteraceae</taxon>
        <taxon>Helicobacter</taxon>
    </lineage>
</organism>
<dbReference type="eggNOG" id="COG1388">
    <property type="taxonomic scope" value="Bacteria"/>
</dbReference>
<dbReference type="SUPFAM" id="SSF54106">
    <property type="entry name" value="LysM domain"/>
    <property type="match status" value="1"/>
</dbReference>
<dbReference type="Pfam" id="PF01464">
    <property type="entry name" value="SLT"/>
    <property type="match status" value="1"/>
</dbReference>
<evidence type="ECO:0000256" key="1">
    <source>
        <dbReference type="ARBA" id="ARBA00007734"/>
    </source>
</evidence>
<dbReference type="CDD" id="cd00118">
    <property type="entry name" value="LysM"/>
    <property type="match status" value="1"/>
</dbReference>